<dbReference type="GO" id="GO:0020037">
    <property type="term" value="F:heme binding"/>
    <property type="evidence" value="ECO:0007669"/>
    <property type="project" value="InterPro"/>
</dbReference>
<name>A0A380W4Z6_AFIFE</name>
<dbReference type="InterPro" id="IPR012292">
    <property type="entry name" value="Globin/Proto"/>
</dbReference>
<sequence length="157" mass="17683">MSESAMAAAERRAQITNAIRAETGIDEELIARVVDEFYTRVRDDELIGPIFNTRIADWGPHLRQMKAFWSSVALMSGEYHGQPMRKHLPLPVDAQHFDRWLQLFEATVNDLCTPNAAEHFMERARRIAESLELGIAGANGVMLAKGARFKRVESSVS</sequence>
<protein>
    <submittedName>
        <fullName evidence="6">Group 3 truncated hemoglobin ctb</fullName>
    </submittedName>
</protein>
<reference evidence="6 7" key="1">
    <citation type="submission" date="2018-06" db="EMBL/GenBank/DDBJ databases">
        <authorList>
            <consortium name="Pathogen Informatics"/>
            <person name="Doyle S."/>
        </authorList>
    </citation>
    <scope>NUCLEOTIDE SEQUENCE [LARGE SCALE GENOMIC DNA]</scope>
    <source>
        <strain evidence="6 7">NCTC12722</strain>
    </source>
</reference>
<evidence type="ECO:0000313" key="6">
    <source>
        <dbReference type="EMBL" id="SUU83207.1"/>
    </source>
</evidence>
<dbReference type="GO" id="GO:0019825">
    <property type="term" value="F:oxygen binding"/>
    <property type="evidence" value="ECO:0007669"/>
    <property type="project" value="InterPro"/>
</dbReference>
<evidence type="ECO:0000256" key="3">
    <source>
        <dbReference type="ARBA" id="ARBA00022723"/>
    </source>
</evidence>
<dbReference type="AlphaFoldDB" id="A0A380W4Z6"/>
<evidence type="ECO:0000256" key="5">
    <source>
        <dbReference type="PIRSR" id="PIRSR601486-1"/>
    </source>
</evidence>
<gene>
    <name evidence="6" type="primary">ctb</name>
    <name evidence="6" type="ORF">NCTC12722_00370</name>
</gene>
<dbReference type="Pfam" id="PF01152">
    <property type="entry name" value="Bac_globin"/>
    <property type="match status" value="1"/>
</dbReference>
<accession>A0A380W4Z6</accession>
<organism evidence="6 7">
    <name type="scientific">Afipia felis</name>
    <name type="common">Cat scratch disease bacillus</name>
    <dbReference type="NCBI Taxonomy" id="1035"/>
    <lineage>
        <taxon>Bacteria</taxon>
        <taxon>Pseudomonadati</taxon>
        <taxon>Pseudomonadota</taxon>
        <taxon>Alphaproteobacteria</taxon>
        <taxon>Hyphomicrobiales</taxon>
        <taxon>Nitrobacteraceae</taxon>
        <taxon>Afipia</taxon>
    </lineage>
</organism>
<keyword evidence="3 5" id="KW-0479">Metal-binding</keyword>
<evidence type="ECO:0000313" key="7">
    <source>
        <dbReference type="Proteomes" id="UP000254343"/>
    </source>
</evidence>
<dbReference type="InterPro" id="IPR009050">
    <property type="entry name" value="Globin-like_sf"/>
</dbReference>
<feature type="binding site" description="distal binding residue" evidence="5">
    <location>
        <position position="61"/>
    </location>
    <ligand>
        <name>heme</name>
        <dbReference type="ChEBI" id="CHEBI:30413"/>
    </ligand>
    <ligandPart>
        <name>Fe</name>
        <dbReference type="ChEBI" id="CHEBI:18248"/>
    </ligandPart>
</feature>
<keyword evidence="1" id="KW-0813">Transport</keyword>
<dbReference type="Proteomes" id="UP000254343">
    <property type="component" value="Unassembled WGS sequence"/>
</dbReference>
<dbReference type="RefSeq" id="WP_002717988.1">
    <property type="nucleotide sequence ID" value="NZ_UFSI01000001.1"/>
</dbReference>
<dbReference type="InterPro" id="IPR001486">
    <property type="entry name" value="Hemoglobin_trunc"/>
</dbReference>
<dbReference type="CDD" id="cd08916">
    <property type="entry name" value="TrHb3_P"/>
    <property type="match status" value="1"/>
</dbReference>
<dbReference type="Gene3D" id="1.10.490.10">
    <property type="entry name" value="Globins"/>
    <property type="match status" value="1"/>
</dbReference>
<dbReference type="OrthoDB" id="25954at2"/>
<evidence type="ECO:0000256" key="2">
    <source>
        <dbReference type="ARBA" id="ARBA00022617"/>
    </source>
</evidence>
<evidence type="ECO:0000256" key="4">
    <source>
        <dbReference type="ARBA" id="ARBA00023004"/>
    </source>
</evidence>
<dbReference type="SUPFAM" id="SSF46458">
    <property type="entry name" value="Globin-like"/>
    <property type="match status" value="1"/>
</dbReference>
<keyword evidence="4 5" id="KW-0408">Iron</keyword>
<proteinExistence type="predicted"/>
<keyword evidence="2 5" id="KW-0349">Heme</keyword>
<evidence type="ECO:0000256" key="1">
    <source>
        <dbReference type="ARBA" id="ARBA00022448"/>
    </source>
</evidence>
<dbReference type="EMBL" id="UIGB01000001">
    <property type="protein sequence ID" value="SUU83207.1"/>
    <property type="molecule type" value="Genomic_DNA"/>
</dbReference>
<dbReference type="GO" id="GO:0046872">
    <property type="term" value="F:metal ion binding"/>
    <property type="evidence" value="ECO:0007669"/>
    <property type="project" value="UniProtKB-KW"/>
</dbReference>